<proteinExistence type="predicted"/>
<organism evidence="1 2">
    <name type="scientific">Reticulomyxa filosa</name>
    <dbReference type="NCBI Taxonomy" id="46433"/>
    <lineage>
        <taxon>Eukaryota</taxon>
        <taxon>Sar</taxon>
        <taxon>Rhizaria</taxon>
        <taxon>Retaria</taxon>
        <taxon>Foraminifera</taxon>
        <taxon>Monothalamids</taxon>
        <taxon>Reticulomyxidae</taxon>
        <taxon>Reticulomyxa</taxon>
    </lineage>
</organism>
<accession>X6M7K9</accession>
<dbReference type="AlphaFoldDB" id="X6M7K9"/>
<dbReference type="EMBL" id="ASPP01023777">
    <property type="protein sequence ID" value="ETO09968.1"/>
    <property type="molecule type" value="Genomic_DNA"/>
</dbReference>
<comment type="caution">
    <text evidence="1">The sequence shown here is derived from an EMBL/GenBank/DDBJ whole genome shotgun (WGS) entry which is preliminary data.</text>
</comment>
<evidence type="ECO:0000313" key="2">
    <source>
        <dbReference type="Proteomes" id="UP000023152"/>
    </source>
</evidence>
<sequence>MNHGFTQCKFKKSPKKHYCVLCKGNHISDLLICIKTKDKNESKQQPNQNDNNSALKIRQIQANTYRHKFKILTNKNYIQIKNNQTMQKKNFFGKFHGYDIGTIVYFFRKFSKINKIFKFFKQL</sequence>
<keyword evidence="2" id="KW-1185">Reference proteome</keyword>
<evidence type="ECO:0000313" key="1">
    <source>
        <dbReference type="EMBL" id="ETO09968.1"/>
    </source>
</evidence>
<dbReference type="Proteomes" id="UP000023152">
    <property type="component" value="Unassembled WGS sequence"/>
</dbReference>
<reference evidence="1 2" key="1">
    <citation type="journal article" date="2013" name="Curr. Biol.">
        <title>The Genome of the Foraminiferan Reticulomyxa filosa.</title>
        <authorList>
            <person name="Glockner G."/>
            <person name="Hulsmann N."/>
            <person name="Schleicher M."/>
            <person name="Noegel A.A."/>
            <person name="Eichinger L."/>
            <person name="Gallinger C."/>
            <person name="Pawlowski J."/>
            <person name="Sierra R."/>
            <person name="Euteneuer U."/>
            <person name="Pillet L."/>
            <person name="Moustafa A."/>
            <person name="Platzer M."/>
            <person name="Groth M."/>
            <person name="Szafranski K."/>
            <person name="Schliwa M."/>
        </authorList>
    </citation>
    <scope>NUCLEOTIDE SEQUENCE [LARGE SCALE GENOMIC DNA]</scope>
</reference>
<name>X6M7K9_RETFI</name>
<protein>
    <submittedName>
        <fullName evidence="1">Uncharacterized protein</fullName>
    </submittedName>
</protein>
<gene>
    <name evidence="1" type="ORF">RFI_27410</name>
</gene>